<dbReference type="Pfam" id="PF13715">
    <property type="entry name" value="CarbopepD_reg_2"/>
    <property type="match status" value="1"/>
</dbReference>
<comment type="caution">
    <text evidence="1">The sequence shown here is derived from an EMBL/GenBank/DDBJ whole genome shotgun (WGS) entry which is preliminary data.</text>
</comment>
<gene>
    <name evidence="1" type="ORF">DIS18_11985</name>
</gene>
<dbReference type="InterPro" id="IPR008969">
    <property type="entry name" value="CarboxyPept-like_regulatory"/>
</dbReference>
<dbReference type="OrthoDB" id="9768177at2"/>
<organism evidence="1 2">
    <name type="scientific">Algibacter marinivivus</name>
    <dbReference type="NCBI Taxonomy" id="2100723"/>
    <lineage>
        <taxon>Bacteria</taxon>
        <taxon>Pseudomonadati</taxon>
        <taxon>Bacteroidota</taxon>
        <taxon>Flavobacteriia</taxon>
        <taxon>Flavobacteriales</taxon>
        <taxon>Flavobacteriaceae</taxon>
        <taxon>Algibacter</taxon>
    </lineage>
</organism>
<sequence>MEQKFNLKISKPCSEKFNQFNKTKAGGFCNSCEKEVIDFRKMSDKELINYFTNKEHKTCGYFKTSQLKEYTQINEIRRTSKFKFLRIAAVAFISLTSLHHIQAQEQKPKSEIVQKSNEISNSQNNKSEVQEKLFSGTIFDESGPLPGANIVLKGTSIGTISNFDGEFEFPKTLKEGDILVVSFLGYTTQNILIGKEQAIVNLIMEEELSCVLMGEVEVNEVYESKPTFWQRIKKIF</sequence>
<protein>
    <recommendedName>
        <fullName evidence="3">CarboxypepD_reg-like domain-containing protein</fullName>
    </recommendedName>
</protein>
<dbReference type="RefSeq" id="WP_109353322.1">
    <property type="nucleotide sequence ID" value="NZ_QFRI01000003.1"/>
</dbReference>
<reference evidence="1" key="1">
    <citation type="submission" date="2018-05" db="EMBL/GenBank/DDBJ databases">
        <title>Algibacter marinivivus sp. nov., isolated from sample around a algae.</title>
        <authorList>
            <person name="Zhong X."/>
        </authorList>
    </citation>
    <scope>NUCLEOTIDE SEQUENCE [LARGE SCALE GENOMIC DNA]</scope>
    <source>
        <strain evidence="1">ZY111</strain>
    </source>
</reference>
<dbReference type="SUPFAM" id="SSF49464">
    <property type="entry name" value="Carboxypeptidase regulatory domain-like"/>
    <property type="match status" value="1"/>
</dbReference>
<evidence type="ECO:0008006" key="3">
    <source>
        <dbReference type="Google" id="ProtNLM"/>
    </source>
</evidence>
<dbReference type="EMBL" id="QFRI01000003">
    <property type="protein sequence ID" value="PWH81982.1"/>
    <property type="molecule type" value="Genomic_DNA"/>
</dbReference>
<reference evidence="1" key="2">
    <citation type="submission" date="2018-05" db="EMBL/GenBank/DDBJ databases">
        <authorList>
            <person name="Lanie J.A."/>
            <person name="Ng W.-L."/>
            <person name="Kazmierczak K.M."/>
            <person name="Andrzejewski T.M."/>
            <person name="Davidsen T.M."/>
            <person name="Wayne K.J."/>
            <person name="Tettelin H."/>
            <person name="Glass J.I."/>
            <person name="Rusch D."/>
            <person name="Podicherti R."/>
            <person name="Tsui H.-C.T."/>
            <person name="Winkler M.E."/>
        </authorList>
    </citation>
    <scope>NUCLEOTIDE SEQUENCE [LARGE SCALE GENOMIC DNA]</scope>
    <source>
        <strain evidence="1">ZY111</strain>
    </source>
</reference>
<dbReference type="Proteomes" id="UP000245375">
    <property type="component" value="Unassembled WGS sequence"/>
</dbReference>
<dbReference type="AlphaFoldDB" id="A0A2U2X2H7"/>
<evidence type="ECO:0000313" key="2">
    <source>
        <dbReference type="Proteomes" id="UP000245375"/>
    </source>
</evidence>
<evidence type="ECO:0000313" key="1">
    <source>
        <dbReference type="EMBL" id="PWH81982.1"/>
    </source>
</evidence>
<name>A0A2U2X2H7_9FLAO</name>
<keyword evidence="2" id="KW-1185">Reference proteome</keyword>
<proteinExistence type="predicted"/>
<accession>A0A2U2X2H7</accession>